<keyword evidence="2" id="KW-1185">Reference proteome</keyword>
<protein>
    <submittedName>
        <fullName evidence="1">Uncharacterized protein</fullName>
    </submittedName>
</protein>
<organism evidence="1 2">
    <name type="scientific">Schizopora paradoxa</name>
    <dbReference type="NCBI Taxonomy" id="27342"/>
    <lineage>
        <taxon>Eukaryota</taxon>
        <taxon>Fungi</taxon>
        <taxon>Dikarya</taxon>
        <taxon>Basidiomycota</taxon>
        <taxon>Agaricomycotina</taxon>
        <taxon>Agaricomycetes</taxon>
        <taxon>Hymenochaetales</taxon>
        <taxon>Schizoporaceae</taxon>
        <taxon>Schizopora</taxon>
    </lineage>
</organism>
<dbReference type="OrthoDB" id="3023006at2759"/>
<accession>A0A0H2RP37</accession>
<dbReference type="InParanoid" id="A0A0H2RP37"/>
<gene>
    <name evidence="1" type="ORF">SCHPADRAFT_350955</name>
</gene>
<evidence type="ECO:0000313" key="1">
    <source>
        <dbReference type="EMBL" id="KLO13740.1"/>
    </source>
</evidence>
<evidence type="ECO:0000313" key="2">
    <source>
        <dbReference type="Proteomes" id="UP000053477"/>
    </source>
</evidence>
<reference evidence="1 2" key="1">
    <citation type="submission" date="2015-04" db="EMBL/GenBank/DDBJ databases">
        <title>Complete genome sequence of Schizopora paradoxa KUC8140, a cosmopolitan wood degrader in East Asia.</title>
        <authorList>
            <consortium name="DOE Joint Genome Institute"/>
            <person name="Min B."/>
            <person name="Park H."/>
            <person name="Jang Y."/>
            <person name="Kim J.-J."/>
            <person name="Kim K.H."/>
            <person name="Pangilinan J."/>
            <person name="Lipzen A."/>
            <person name="Riley R."/>
            <person name="Grigoriev I.V."/>
            <person name="Spatafora J.W."/>
            <person name="Choi I.-G."/>
        </authorList>
    </citation>
    <scope>NUCLEOTIDE SEQUENCE [LARGE SCALE GENOMIC DNA]</scope>
    <source>
        <strain evidence="1 2">KUC8140</strain>
    </source>
</reference>
<dbReference type="Proteomes" id="UP000053477">
    <property type="component" value="Unassembled WGS sequence"/>
</dbReference>
<sequence>MNVQVHFVVGFLAPPPSRATRPTTCPQQPRSTNLNLSTIFTFATMAFRNHHSLPYMQGRNGNTQEGTSEFVEKMGAMGLLYVLEEVVRKQESCTDFAEVFKSNKWILGEKIEELQLSVGNQFDGETPSSAKFAELVAASCEADAMVAVLKTLTTIASGIQAQYDQVLGPSVSKLSKNIASIPDELLGVIFEAAVLKEGREGAKMARSLSHVSRRFRNVALAQKNLWATLRSNGSEEEWDMFISRSGPNAEFRIHIQTSTSRNLRKWDAFIKCCWQTAFRWTTLTMTRLPPPPPRSSGFPSLGYFDMLEISSRTYPKLEQEMRSDMEFVVKAFNGGDREVRAWHFPRLVELEVRSGDSDIDFSWTSPNLQVLRYSGQLPDPSAVFTTLTNFRYGIPSTFVVNDLLEFIASMPNLLDLQLSLSMEIWEGSLGRSYHFAPSPPCPSIVSFRLLVPFPRVARSQNCPSDGIISALLRALRIPNMAKFSAFIGVDDQSEGSELLNSVSCALLPVDIKDVGSLIRPSSIDYTIRKRTDYNNQPSDVLWTFPVPLERIYTVSCLTFSTCARVIFTHEGHTGEDGDTERCQLREIRFSGCEQMTIEDLRLTIQSLKEVGAWDTLERIVLELCDLVEYCAALEVVGMERLRYST</sequence>
<name>A0A0H2RP37_9AGAM</name>
<dbReference type="AlphaFoldDB" id="A0A0H2RP37"/>
<dbReference type="EMBL" id="KQ085955">
    <property type="protein sequence ID" value="KLO13740.1"/>
    <property type="molecule type" value="Genomic_DNA"/>
</dbReference>
<proteinExistence type="predicted"/>